<proteinExistence type="predicted"/>
<dbReference type="AlphaFoldDB" id="A0A6G0XGJ1"/>
<keyword evidence="2" id="KW-1185">Reference proteome</keyword>
<comment type="caution">
    <text evidence="1">The sequence shown here is derived from an EMBL/GenBank/DDBJ whole genome shotgun (WGS) entry which is preliminary data.</text>
</comment>
<dbReference type="PANTHER" id="PTHR40280">
    <property type="entry name" value="BLR6907 PROTEIN"/>
    <property type="match status" value="1"/>
</dbReference>
<accession>A0A6G0XGJ1</accession>
<dbReference type="EMBL" id="VJMJ01000064">
    <property type="protein sequence ID" value="KAF0739411.1"/>
    <property type="molecule type" value="Genomic_DNA"/>
</dbReference>
<dbReference type="Gene3D" id="3.10.180.10">
    <property type="entry name" value="2,3-Dihydroxybiphenyl 1,2-Dioxygenase, domain 1"/>
    <property type="match status" value="2"/>
</dbReference>
<sequence length="302" mass="34305">MASEFGGSGILFLEHINLGIQDGGEATTPSGKFYLDVLGCARDPRLEWLVHANMGLNQFHILPNERVNQRFNGEIGLFYTDLDALAKHFKSLSYPYEEVAGEKPGSFEQWDLINATKYKHLVIMDPSQNKLMCFESPLGYVDSERARGTQPGASSMGDGVPYLKFLARPGTASGIARFYQRYLGATCKVLPTRSQNRRVCSITCGPLQKLLFEESDDDLLPYDGHHICLYIDNFEASYKQIAASRLNWNTPLFGDRCDTWELTQKHQQFRFLRVEDPESGELLLELEHEVRTVAHPRWPMFS</sequence>
<evidence type="ECO:0008006" key="3">
    <source>
        <dbReference type="Google" id="ProtNLM"/>
    </source>
</evidence>
<dbReference type="SUPFAM" id="SSF54593">
    <property type="entry name" value="Glyoxalase/Bleomycin resistance protein/Dihydroxybiphenyl dioxygenase"/>
    <property type="match status" value="2"/>
</dbReference>
<organism evidence="1 2">
    <name type="scientific">Aphanomyces euteiches</name>
    <dbReference type="NCBI Taxonomy" id="100861"/>
    <lineage>
        <taxon>Eukaryota</taxon>
        <taxon>Sar</taxon>
        <taxon>Stramenopiles</taxon>
        <taxon>Oomycota</taxon>
        <taxon>Saprolegniomycetes</taxon>
        <taxon>Saprolegniales</taxon>
        <taxon>Verrucalvaceae</taxon>
        <taxon>Aphanomyces</taxon>
    </lineage>
</organism>
<dbReference type="VEuPathDB" id="FungiDB:AeMF1_016858"/>
<dbReference type="Proteomes" id="UP000481153">
    <property type="component" value="Unassembled WGS sequence"/>
</dbReference>
<evidence type="ECO:0000313" key="1">
    <source>
        <dbReference type="EMBL" id="KAF0739411.1"/>
    </source>
</evidence>
<evidence type="ECO:0000313" key="2">
    <source>
        <dbReference type="Proteomes" id="UP000481153"/>
    </source>
</evidence>
<dbReference type="InterPro" id="IPR029068">
    <property type="entry name" value="Glyas_Bleomycin-R_OHBP_Dase"/>
</dbReference>
<dbReference type="PANTHER" id="PTHR40280:SF1">
    <property type="entry name" value="VOC DOMAIN-CONTAINING PROTEIN"/>
    <property type="match status" value="1"/>
</dbReference>
<name>A0A6G0XGJ1_9STRA</name>
<reference evidence="1 2" key="1">
    <citation type="submission" date="2019-07" db="EMBL/GenBank/DDBJ databases">
        <title>Genomics analysis of Aphanomyces spp. identifies a new class of oomycete effector associated with host adaptation.</title>
        <authorList>
            <person name="Gaulin E."/>
        </authorList>
    </citation>
    <scope>NUCLEOTIDE SEQUENCE [LARGE SCALE GENOMIC DNA]</scope>
    <source>
        <strain evidence="1 2">ATCC 201684</strain>
    </source>
</reference>
<gene>
    <name evidence="1" type="ORF">Ae201684_004979</name>
</gene>
<protein>
    <recommendedName>
        <fullName evidence="3">VOC domain-containing protein</fullName>
    </recommendedName>
</protein>